<dbReference type="Pfam" id="PF13456">
    <property type="entry name" value="RVT_3"/>
    <property type="match status" value="1"/>
</dbReference>
<dbReference type="PANTHER" id="PTHR47723">
    <property type="entry name" value="OS05G0353850 PROTEIN"/>
    <property type="match status" value="1"/>
</dbReference>
<organism evidence="2 3">
    <name type="scientific">Morella rubra</name>
    <name type="common">Chinese bayberry</name>
    <dbReference type="NCBI Taxonomy" id="262757"/>
    <lineage>
        <taxon>Eukaryota</taxon>
        <taxon>Viridiplantae</taxon>
        <taxon>Streptophyta</taxon>
        <taxon>Embryophyta</taxon>
        <taxon>Tracheophyta</taxon>
        <taxon>Spermatophyta</taxon>
        <taxon>Magnoliopsida</taxon>
        <taxon>eudicotyledons</taxon>
        <taxon>Gunneridae</taxon>
        <taxon>Pentapetalae</taxon>
        <taxon>rosids</taxon>
        <taxon>fabids</taxon>
        <taxon>Fagales</taxon>
        <taxon>Myricaceae</taxon>
        <taxon>Morella</taxon>
    </lineage>
</organism>
<proteinExistence type="predicted"/>
<dbReference type="Gene3D" id="3.30.420.10">
    <property type="entry name" value="Ribonuclease H-like superfamily/Ribonuclease H"/>
    <property type="match status" value="1"/>
</dbReference>
<feature type="domain" description="RNase H type-1" evidence="1">
    <location>
        <begin position="75"/>
        <end position="183"/>
    </location>
</feature>
<dbReference type="InterPro" id="IPR053151">
    <property type="entry name" value="RNase_H-like"/>
</dbReference>
<dbReference type="EMBL" id="RXIC02000024">
    <property type="protein sequence ID" value="KAB1209512.1"/>
    <property type="molecule type" value="Genomic_DNA"/>
</dbReference>
<dbReference type="PANTHER" id="PTHR47723:SF19">
    <property type="entry name" value="POLYNUCLEOTIDYL TRANSFERASE, RIBONUCLEASE H-LIKE SUPERFAMILY PROTEIN"/>
    <property type="match status" value="1"/>
</dbReference>
<dbReference type="Proteomes" id="UP000516437">
    <property type="component" value="Chromosome 6"/>
</dbReference>
<dbReference type="GO" id="GO:0003676">
    <property type="term" value="F:nucleic acid binding"/>
    <property type="evidence" value="ECO:0007669"/>
    <property type="project" value="InterPro"/>
</dbReference>
<dbReference type="InterPro" id="IPR044730">
    <property type="entry name" value="RNase_H-like_dom_plant"/>
</dbReference>
<dbReference type="InterPro" id="IPR036397">
    <property type="entry name" value="RNaseH_sf"/>
</dbReference>
<dbReference type="SUPFAM" id="SSF53098">
    <property type="entry name" value="Ribonuclease H-like"/>
    <property type="match status" value="1"/>
</dbReference>
<sequence>MGGNSELHCWKDLWVPCLENFTPTPQDPRNEDIARLMVKDVLSVDNLEWNAKLIREVDFVKINTYAVVGSSFVAIACICHSNQGSTLWARLKIFPRMSPFKAKLLALRMAAGEAQARGLEQVIFESNSLLVVARVGDHTLLFDDNIDCTFEAIQEMASRFPLWSFHKVSRQVNASANTLAKWAANRKCVGCIPLDCLPTFLVKIDFVFLSFLR</sequence>
<comment type="caution">
    <text evidence="2">The sequence shown here is derived from an EMBL/GenBank/DDBJ whole genome shotgun (WGS) entry which is preliminary data.</text>
</comment>
<reference evidence="2 3" key="1">
    <citation type="journal article" date="2019" name="Plant Biotechnol. J.">
        <title>The red bayberry genome and genetic basis of sex determination.</title>
        <authorList>
            <person name="Jia H.M."/>
            <person name="Jia H.J."/>
            <person name="Cai Q.L."/>
            <person name="Wang Y."/>
            <person name="Zhao H.B."/>
            <person name="Yang W.F."/>
            <person name="Wang G.Y."/>
            <person name="Li Y.H."/>
            <person name="Zhan D.L."/>
            <person name="Shen Y.T."/>
            <person name="Niu Q.F."/>
            <person name="Chang L."/>
            <person name="Qiu J."/>
            <person name="Zhao L."/>
            <person name="Xie H.B."/>
            <person name="Fu W.Y."/>
            <person name="Jin J."/>
            <person name="Li X.W."/>
            <person name="Jiao Y."/>
            <person name="Zhou C.C."/>
            <person name="Tu T."/>
            <person name="Chai C.Y."/>
            <person name="Gao J.L."/>
            <person name="Fan L.J."/>
            <person name="van de Weg E."/>
            <person name="Wang J.Y."/>
            <person name="Gao Z.S."/>
        </authorList>
    </citation>
    <scope>NUCLEOTIDE SEQUENCE [LARGE SCALE GENOMIC DNA]</scope>
    <source>
        <tissue evidence="2">Leaves</tissue>
    </source>
</reference>
<gene>
    <name evidence="2" type="ORF">CJ030_MR6G005203</name>
</gene>
<dbReference type="CDD" id="cd06222">
    <property type="entry name" value="RNase_H_like"/>
    <property type="match status" value="1"/>
</dbReference>
<keyword evidence="3" id="KW-1185">Reference proteome</keyword>
<dbReference type="InterPro" id="IPR012337">
    <property type="entry name" value="RNaseH-like_sf"/>
</dbReference>
<name>A0A6A1V9G1_9ROSI</name>
<accession>A0A6A1V9G1</accession>
<dbReference type="AlphaFoldDB" id="A0A6A1V9G1"/>
<evidence type="ECO:0000259" key="1">
    <source>
        <dbReference type="Pfam" id="PF13456"/>
    </source>
</evidence>
<dbReference type="GO" id="GO:0004523">
    <property type="term" value="F:RNA-DNA hybrid ribonuclease activity"/>
    <property type="evidence" value="ECO:0007669"/>
    <property type="project" value="InterPro"/>
</dbReference>
<evidence type="ECO:0000313" key="3">
    <source>
        <dbReference type="Proteomes" id="UP000516437"/>
    </source>
</evidence>
<dbReference type="InterPro" id="IPR002156">
    <property type="entry name" value="RNaseH_domain"/>
</dbReference>
<protein>
    <recommendedName>
        <fullName evidence="1">RNase H type-1 domain-containing protein</fullName>
    </recommendedName>
</protein>
<evidence type="ECO:0000313" key="2">
    <source>
        <dbReference type="EMBL" id="KAB1209512.1"/>
    </source>
</evidence>